<evidence type="ECO:0000313" key="3">
    <source>
        <dbReference type="Proteomes" id="UP000299102"/>
    </source>
</evidence>
<accession>A0A4C1SXG8</accession>
<gene>
    <name evidence="2" type="ORF">EVAR_70567_1</name>
</gene>
<evidence type="ECO:0000313" key="2">
    <source>
        <dbReference type="EMBL" id="GBP05967.1"/>
    </source>
</evidence>
<dbReference type="EMBL" id="BGZK01003974">
    <property type="protein sequence ID" value="GBP05967.1"/>
    <property type="molecule type" value="Genomic_DNA"/>
</dbReference>
<organism evidence="2 3">
    <name type="scientific">Eumeta variegata</name>
    <name type="common">Bagworm moth</name>
    <name type="synonym">Eumeta japonica</name>
    <dbReference type="NCBI Taxonomy" id="151549"/>
    <lineage>
        <taxon>Eukaryota</taxon>
        <taxon>Metazoa</taxon>
        <taxon>Ecdysozoa</taxon>
        <taxon>Arthropoda</taxon>
        <taxon>Hexapoda</taxon>
        <taxon>Insecta</taxon>
        <taxon>Pterygota</taxon>
        <taxon>Neoptera</taxon>
        <taxon>Endopterygota</taxon>
        <taxon>Lepidoptera</taxon>
        <taxon>Glossata</taxon>
        <taxon>Ditrysia</taxon>
        <taxon>Tineoidea</taxon>
        <taxon>Psychidae</taxon>
        <taxon>Oiketicinae</taxon>
        <taxon>Eumeta</taxon>
    </lineage>
</organism>
<proteinExistence type="predicted"/>
<feature type="region of interest" description="Disordered" evidence="1">
    <location>
        <begin position="1"/>
        <end position="20"/>
    </location>
</feature>
<feature type="compositionally biased region" description="Polar residues" evidence="1">
    <location>
        <begin position="1"/>
        <end position="11"/>
    </location>
</feature>
<sequence>MRSYDSNSEGLTSKPYADGGAIPASLTSIRVNAHRAALQADCRVPSVCDVETCLFSRSMRWKAPKFKNLSKQRRNRTHRAPYHEYEKCITYKIADCRERSVAVKC</sequence>
<dbReference type="Proteomes" id="UP000299102">
    <property type="component" value="Unassembled WGS sequence"/>
</dbReference>
<protein>
    <submittedName>
        <fullName evidence="2">Uncharacterized protein</fullName>
    </submittedName>
</protein>
<evidence type="ECO:0000256" key="1">
    <source>
        <dbReference type="SAM" id="MobiDB-lite"/>
    </source>
</evidence>
<comment type="caution">
    <text evidence="2">The sequence shown here is derived from an EMBL/GenBank/DDBJ whole genome shotgun (WGS) entry which is preliminary data.</text>
</comment>
<dbReference type="AlphaFoldDB" id="A0A4C1SXG8"/>
<name>A0A4C1SXG8_EUMVA</name>
<reference evidence="2 3" key="1">
    <citation type="journal article" date="2019" name="Commun. Biol.">
        <title>The bagworm genome reveals a unique fibroin gene that provides high tensile strength.</title>
        <authorList>
            <person name="Kono N."/>
            <person name="Nakamura H."/>
            <person name="Ohtoshi R."/>
            <person name="Tomita M."/>
            <person name="Numata K."/>
            <person name="Arakawa K."/>
        </authorList>
    </citation>
    <scope>NUCLEOTIDE SEQUENCE [LARGE SCALE GENOMIC DNA]</scope>
</reference>
<keyword evidence="3" id="KW-1185">Reference proteome</keyword>